<proteinExistence type="predicted"/>
<dbReference type="Proteomes" id="UP000322530">
    <property type="component" value="Unassembled WGS sequence"/>
</dbReference>
<comment type="caution">
    <text evidence="1">The sequence shown here is derived from an EMBL/GenBank/DDBJ whole genome shotgun (WGS) entry which is preliminary data.</text>
</comment>
<accession>A0A5A5T5J3</accession>
<dbReference type="AlphaFoldDB" id="A0A5A5T5J3"/>
<gene>
    <name evidence="1" type="ORF">KDI_00290</name>
</gene>
<protein>
    <submittedName>
        <fullName evidence="1">Uncharacterized protein</fullName>
    </submittedName>
</protein>
<keyword evidence="2" id="KW-1185">Reference proteome</keyword>
<reference evidence="1 2" key="1">
    <citation type="submission" date="2019-01" db="EMBL/GenBank/DDBJ databases">
        <title>Draft genome sequence of Dictyobacter sp. Uno17.</title>
        <authorList>
            <person name="Wang C.M."/>
            <person name="Zheng Y."/>
            <person name="Sakai Y."/>
            <person name="Abe K."/>
            <person name="Yokota A."/>
            <person name="Yabe S."/>
        </authorList>
    </citation>
    <scope>NUCLEOTIDE SEQUENCE [LARGE SCALE GENOMIC DNA]</scope>
    <source>
        <strain evidence="1 2">Uno17</strain>
    </source>
</reference>
<dbReference type="RefSeq" id="WP_149399075.1">
    <property type="nucleotide sequence ID" value="NZ_BIXY01000001.1"/>
</dbReference>
<dbReference type="EMBL" id="BIXY01000001">
    <property type="protein sequence ID" value="GCF06465.1"/>
    <property type="molecule type" value="Genomic_DNA"/>
</dbReference>
<dbReference type="OrthoDB" id="142764at2"/>
<sequence length="146" mass="16053">MDARFYNLKNQEINIETLANSLVNAYRSQGYQAQYVKDQDQIIVQFKKGSDFEAVIGMQAALSLSLQRTEGGMTATAGQQKWIDKVAVGAASLMVPILAPLVLTAGFGALRQINLAHQVFSFLDGLVRQQYPEVQINPNAQGPSFF</sequence>
<name>A0A5A5T5J3_9CHLR</name>
<organism evidence="1 2">
    <name type="scientific">Dictyobacter arantiisoli</name>
    <dbReference type="NCBI Taxonomy" id="2014874"/>
    <lineage>
        <taxon>Bacteria</taxon>
        <taxon>Bacillati</taxon>
        <taxon>Chloroflexota</taxon>
        <taxon>Ktedonobacteria</taxon>
        <taxon>Ktedonobacterales</taxon>
        <taxon>Dictyobacteraceae</taxon>
        <taxon>Dictyobacter</taxon>
    </lineage>
</organism>
<evidence type="ECO:0000313" key="1">
    <source>
        <dbReference type="EMBL" id="GCF06465.1"/>
    </source>
</evidence>
<evidence type="ECO:0000313" key="2">
    <source>
        <dbReference type="Proteomes" id="UP000322530"/>
    </source>
</evidence>